<dbReference type="RefSeq" id="WP_273929681.1">
    <property type="nucleotide sequence ID" value="NZ_JAQSIO010000016.1"/>
</dbReference>
<reference evidence="1 2" key="1">
    <citation type="submission" date="2023-02" db="EMBL/GenBank/DDBJ databases">
        <title>Bacterial whole genome sequence for Curvibacter sp. HBC28.</title>
        <authorList>
            <person name="Le V."/>
            <person name="Ko S.-R."/>
            <person name="Ahn C.-Y."/>
            <person name="Oh H.-M."/>
        </authorList>
    </citation>
    <scope>NUCLEOTIDE SEQUENCE [LARGE SCALE GENOMIC DNA]</scope>
    <source>
        <strain evidence="1 2">HBC28</strain>
    </source>
</reference>
<comment type="caution">
    <text evidence="1">The sequence shown here is derived from an EMBL/GenBank/DDBJ whole genome shotgun (WGS) entry which is preliminary data.</text>
</comment>
<sequence>MVRGTQAVDQQAATRLGFGKHLALLQQITRPKPLNVYPDNQTPLAIFRRMQTQWRYAPAGMGAARIVGMDWSILPRHEAALGLDEQARIAVFADLELLELAWLEEHAQLVSEQQSRG</sequence>
<proteinExistence type="predicted"/>
<dbReference type="EMBL" id="JAQSIO010000016">
    <property type="protein sequence ID" value="MDD0817212.1"/>
    <property type="molecule type" value="Genomic_DNA"/>
</dbReference>
<name>A0ABT5MKU7_9BURK</name>
<dbReference type="Pfam" id="PF08809">
    <property type="entry name" value="DUF1799"/>
    <property type="match status" value="1"/>
</dbReference>
<organism evidence="1 2">
    <name type="scientific">Curvibacter microcysteis</name>
    <dbReference type="NCBI Taxonomy" id="3026419"/>
    <lineage>
        <taxon>Bacteria</taxon>
        <taxon>Pseudomonadati</taxon>
        <taxon>Pseudomonadota</taxon>
        <taxon>Betaproteobacteria</taxon>
        <taxon>Burkholderiales</taxon>
        <taxon>Comamonadaceae</taxon>
        <taxon>Curvibacter</taxon>
    </lineage>
</organism>
<gene>
    <name evidence="1" type="ORF">PSQ39_21435</name>
</gene>
<dbReference type="Proteomes" id="UP001528672">
    <property type="component" value="Unassembled WGS sequence"/>
</dbReference>
<dbReference type="InterPro" id="IPR014915">
    <property type="entry name" value="Phage_TLS_TfmB"/>
</dbReference>
<accession>A0ABT5MKU7</accession>
<protein>
    <submittedName>
        <fullName evidence="1">DUF1799 domain-containing protein</fullName>
    </submittedName>
</protein>
<evidence type="ECO:0000313" key="2">
    <source>
        <dbReference type="Proteomes" id="UP001528672"/>
    </source>
</evidence>
<evidence type="ECO:0000313" key="1">
    <source>
        <dbReference type="EMBL" id="MDD0817212.1"/>
    </source>
</evidence>
<keyword evidence="2" id="KW-1185">Reference proteome</keyword>